<comment type="caution">
    <text evidence="2">The sequence shown here is derived from an EMBL/GenBank/DDBJ whole genome shotgun (WGS) entry which is preliminary data.</text>
</comment>
<evidence type="ECO:0000313" key="3">
    <source>
        <dbReference type="Proteomes" id="UP000626109"/>
    </source>
</evidence>
<proteinExistence type="predicted"/>
<evidence type="ECO:0000313" key="2">
    <source>
        <dbReference type="EMBL" id="CAE8697078.1"/>
    </source>
</evidence>
<sequence>MFDTLVDACRFGTPWKKPIKMWHSNFAWCVLGLRRCCKTKHVHLRGFGTVLGRKTIMTKAAGAYAPMLVSKWVSLEAAQVQPSSIWKKDDWTAARLELLRGLPLQ</sequence>
<dbReference type="Proteomes" id="UP000654075">
    <property type="component" value="Unassembled WGS sequence"/>
</dbReference>
<protein>
    <submittedName>
        <fullName evidence="2">Uncharacterized protein</fullName>
    </submittedName>
</protein>
<keyword evidence="4" id="KW-1185">Reference proteome</keyword>
<dbReference type="EMBL" id="CAJNNW010028639">
    <property type="protein sequence ID" value="CAE8697078.1"/>
    <property type="molecule type" value="Genomic_DNA"/>
</dbReference>
<dbReference type="EMBL" id="CAJNNV010031267">
    <property type="protein sequence ID" value="CAE8635312.1"/>
    <property type="molecule type" value="Genomic_DNA"/>
</dbReference>
<dbReference type="Proteomes" id="UP000626109">
    <property type="component" value="Unassembled WGS sequence"/>
</dbReference>
<gene>
    <name evidence="1" type="ORF">PGLA1383_LOCUS50907</name>
    <name evidence="2" type="ORF">PGLA2088_LOCUS30103</name>
</gene>
<evidence type="ECO:0000313" key="1">
    <source>
        <dbReference type="EMBL" id="CAE8635312.1"/>
    </source>
</evidence>
<dbReference type="AlphaFoldDB" id="A0A813KAY1"/>
<evidence type="ECO:0000313" key="4">
    <source>
        <dbReference type="Proteomes" id="UP000654075"/>
    </source>
</evidence>
<accession>A0A813KAY1</accession>
<name>A0A813KAY1_POLGL</name>
<organism evidence="2 3">
    <name type="scientific">Polarella glacialis</name>
    <name type="common">Dinoflagellate</name>
    <dbReference type="NCBI Taxonomy" id="89957"/>
    <lineage>
        <taxon>Eukaryota</taxon>
        <taxon>Sar</taxon>
        <taxon>Alveolata</taxon>
        <taxon>Dinophyceae</taxon>
        <taxon>Suessiales</taxon>
        <taxon>Suessiaceae</taxon>
        <taxon>Polarella</taxon>
    </lineage>
</organism>
<reference evidence="2" key="1">
    <citation type="submission" date="2021-02" db="EMBL/GenBank/DDBJ databases">
        <authorList>
            <person name="Dougan E. K."/>
            <person name="Rhodes N."/>
            <person name="Thang M."/>
            <person name="Chan C."/>
        </authorList>
    </citation>
    <scope>NUCLEOTIDE SEQUENCE</scope>
</reference>